<dbReference type="PATRIC" id="fig|1423750.3.peg.2326"/>
<dbReference type="InterPro" id="IPR018060">
    <property type="entry name" value="HTH_AraC"/>
</dbReference>
<reference evidence="5 6" key="1">
    <citation type="journal article" date="2015" name="Genome Announc.">
        <title>Expanding the biotechnology potential of lactobacilli through comparative genomics of 213 strains and associated genera.</title>
        <authorList>
            <person name="Sun Z."/>
            <person name="Harris H.M."/>
            <person name="McCann A."/>
            <person name="Guo C."/>
            <person name="Argimon S."/>
            <person name="Zhang W."/>
            <person name="Yang X."/>
            <person name="Jeffery I.B."/>
            <person name="Cooney J.C."/>
            <person name="Kagawa T.F."/>
            <person name="Liu W."/>
            <person name="Song Y."/>
            <person name="Salvetti E."/>
            <person name="Wrobel A."/>
            <person name="Rasinkangas P."/>
            <person name="Parkhill J."/>
            <person name="Rea M.C."/>
            <person name="O'Sullivan O."/>
            <person name="Ritari J."/>
            <person name="Douillard F.P."/>
            <person name="Paul Ross R."/>
            <person name="Yang R."/>
            <person name="Briner A.E."/>
            <person name="Felis G.E."/>
            <person name="de Vos W.M."/>
            <person name="Barrangou R."/>
            <person name="Klaenhammer T.R."/>
            <person name="Caufield P.W."/>
            <person name="Cui Y."/>
            <person name="Zhang H."/>
            <person name="O'Toole P.W."/>
        </authorList>
    </citation>
    <scope>NUCLEOTIDE SEQUENCE [LARGE SCALE GENOMIC DNA]</scope>
    <source>
        <strain evidence="5 6">DSM 18630</strain>
    </source>
</reference>
<comment type="caution">
    <text evidence="5">The sequence shown here is derived from an EMBL/GenBank/DDBJ whole genome shotgun (WGS) entry which is preliminary data.</text>
</comment>
<evidence type="ECO:0000256" key="2">
    <source>
        <dbReference type="ARBA" id="ARBA00023125"/>
    </source>
</evidence>
<dbReference type="GO" id="GO:0043565">
    <property type="term" value="F:sequence-specific DNA binding"/>
    <property type="evidence" value="ECO:0007669"/>
    <property type="project" value="InterPro"/>
</dbReference>
<dbReference type="STRING" id="1423750.FC89_GL002288"/>
<evidence type="ECO:0000259" key="4">
    <source>
        <dbReference type="PROSITE" id="PS01124"/>
    </source>
</evidence>
<evidence type="ECO:0000256" key="3">
    <source>
        <dbReference type="ARBA" id="ARBA00023163"/>
    </source>
</evidence>
<dbReference type="RefSeq" id="WP_057872640.1">
    <property type="nucleotide sequence ID" value="NZ_AZGB01000027.1"/>
</dbReference>
<dbReference type="GeneID" id="98319945"/>
<keyword evidence="6" id="KW-1185">Reference proteome</keyword>
<organism evidence="5 6">
    <name type="scientific">Liquorilactobacillus ghanensis DSM 18630</name>
    <dbReference type="NCBI Taxonomy" id="1423750"/>
    <lineage>
        <taxon>Bacteria</taxon>
        <taxon>Bacillati</taxon>
        <taxon>Bacillota</taxon>
        <taxon>Bacilli</taxon>
        <taxon>Lactobacillales</taxon>
        <taxon>Lactobacillaceae</taxon>
        <taxon>Liquorilactobacillus</taxon>
    </lineage>
</organism>
<dbReference type="Proteomes" id="UP000051451">
    <property type="component" value="Unassembled WGS sequence"/>
</dbReference>
<accession>A0A0R1VGN8</accession>
<keyword evidence="1" id="KW-0805">Transcription regulation</keyword>
<keyword evidence="3" id="KW-0804">Transcription</keyword>
<dbReference type="Pfam" id="PF12833">
    <property type="entry name" value="HTH_18"/>
    <property type="match status" value="1"/>
</dbReference>
<dbReference type="PROSITE" id="PS01124">
    <property type="entry name" value="HTH_ARAC_FAMILY_2"/>
    <property type="match status" value="1"/>
</dbReference>
<keyword evidence="2" id="KW-0238">DNA-binding</keyword>
<evidence type="ECO:0000313" key="5">
    <source>
        <dbReference type="EMBL" id="KRM04599.1"/>
    </source>
</evidence>
<feature type="domain" description="HTH araC/xylS-type" evidence="4">
    <location>
        <begin position="360"/>
        <end position="458"/>
    </location>
</feature>
<sequence>MYQVLVISENRILLRQIWQWLANTSNLAIHLVPFSTDALTAFSTNQVELVIIDANILLPYQEILNELTGFSWNYGVLFLGRDLTSANYQHPLISLQFKQLNQVNLKNSLNNLIEQLNQHRPATTSKLPLTILKSATELPYGTYYLLWVKTYSHSVKSITIKQLQKSLQLKFLTLIKPNHPDELLLLINRAQLNLQLNFTQLKEELTILWGTNCSCIYRKNIISAEVKQQLIIFKRLQNLSFFLKGEVLEMPFRPQINSLNLTLIEQCLTFSQALFTGNLQSAQQLLQNIYLHQIKPHRSFIALAYLRLQIAFFVYLTKNQRIRPVAWASPTLEDELQGLLKKPFWEKIKYNSPIIKTTLNDCLQVIWQHFSQGWSLKETAVQLAINKTYLNRIYKEQFHLTIAETYTWLRLEFAKIYLCFSTATITQAGSAAGFKSINYFNRVFKAHYHTTPKVYQEKMRKEGKIGYYEDYLEPSQWID</sequence>
<name>A0A0R1VGN8_9LACO</name>
<dbReference type="OrthoDB" id="342399at2"/>
<dbReference type="PANTHER" id="PTHR43280:SF2">
    <property type="entry name" value="HTH-TYPE TRANSCRIPTIONAL REGULATOR EXSA"/>
    <property type="match status" value="1"/>
</dbReference>
<dbReference type="SUPFAM" id="SSF46689">
    <property type="entry name" value="Homeodomain-like"/>
    <property type="match status" value="1"/>
</dbReference>
<dbReference type="SMART" id="SM00342">
    <property type="entry name" value="HTH_ARAC"/>
    <property type="match status" value="1"/>
</dbReference>
<protein>
    <recommendedName>
        <fullName evidence="4">HTH araC/xylS-type domain-containing protein</fullName>
    </recommendedName>
</protein>
<gene>
    <name evidence="5" type="ORF">FC89_GL002288</name>
</gene>
<dbReference type="InterPro" id="IPR009057">
    <property type="entry name" value="Homeodomain-like_sf"/>
</dbReference>
<dbReference type="Gene3D" id="1.10.10.60">
    <property type="entry name" value="Homeodomain-like"/>
    <property type="match status" value="1"/>
</dbReference>
<dbReference type="AlphaFoldDB" id="A0A0R1VGN8"/>
<evidence type="ECO:0000256" key="1">
    <source>
        <dbReference type="ARBA" id="ARBA00023015"/>
    </source>
</evidence>
<evidence type="ECO:0000313" key="6">
    <source>
        <dbReference type="Proteomes" id="UP000051451"/>
    </source>
</evidence>
<dbReference type="EMBL" id="AZGB01000027">
    <property type="protein sequence ID" value="KRM04599.1"/>
    <property type="molecule type" value="Genomic_DNA"/>
</dbReference>
<dbReference type="GO" id="GO:0003700">
    <property type="term" value="F:DNA-binding transcription factor activity"/>
    <property type="evidence" value="ECO:0007669"/>
    <property type="project" value="InterPro"/>
</dbReference>
<dbReference type="PANTHER" id="PTHR43280">
    <property type="entry name" value="ARAC-FAMILY TRANSCRIPTIONAL REGULATOR"/>
    <property type="match status" value="1"/>
</dbReference>
<proteinExistence type="predicted"/>